<dbReference type="Proteomes" id="UP000828390">
    <property type="component" value="Unassembled WGS sequence"/>
</dbReference>
<reference evidence="1" key="1">
    <citation type="journal article" date="2019" name="bioRxiv">
        <title>The Genome of the Zebra Mussel, Dreissena polymorpha: A Resource for Invasive Species Research.</title>
        <authorList>
            <person name="McCartney M.A."/>
            <person name="Auch B."/>
            <person name="Kono T."/>
            <person name="Mallez S."/>
            <person name="Zhang Y."/>
            <person name="Obille A."/>
            <person name="Becker A."/>
            <person name="Abrahante J.E."/>
            <person name="Garbe J."/>
            <person name="Badalamenti J.P."/>
            <person name="Herman A."/>
            <person name="Mangelson H."/>
            <person name="Liachko I."/>
            <person name="Sullivan S."/>
            <person name="Sone E.D."/>
            <person name="Koren S."/>
            <person name="Silverstein K.A.T."/>
            <person name="Beckman K.B."/>
            <person name="Gohl D.M."/>
        </authorList>
    </citation>
    <scope>NUCLEOTIDE SEQUENCE</scope>
    <source>
        <strain evidence="1">Duluth1</strain>
        <tissue evidence="1">Whole animal</tissue>
    </source>
</reference>
<evidence type="ECO:0000313" key="1">
    <source>
        <dbReference type="EMBL" id="KAH3819809.1"/>
    </source>
</evidence>
<keyword evidence="2" id="KW-1185">Reference proteome</keyword>
<accession>A0A9D4GQQ6</accession>
<proteinExistence type="predicted"/>
<reference evidence="1" key="2">
    <citation type="submission" date="2020-11" db="EMBL/GenBank/DDBJ databases">
        <authorList>
            <person name="McCartney M.A."/>
            <person name="Auch B."/>
            <person name="Kono T."/>
            <person name="Mallez S."/>
            <person name="Becker A."/>
            <person name="Gohl D.M."/>
            <person name="Silverstein K.A.T."/>
            <person name="Koren S."/>
            <person name="Bechman K.B."/>
            <person name="Herman A."/>
            <person name="Abrahante J.E."/>
            <person name="Garbe J."/>
        </authorList>
    </citation>
    <scope>NUCLEOTIDE SEQUENCE</scope>
    <source>
        <strain evidence="1">Duluth1</strain>
        <tissue evidence="1">Whole animal</tissue>
    </source>
</reference>
<name>A0A9D4GQQ6_DREPO</name>
<comment type="caution">
    <text evidence="1">The sequence shown here is derived from an EMBL/GenBank/DDBJ whole genome shotgun (WGS) entry which is preliminary data.</text>
</comment>
<gene>
    <name evidence="1" type="ORF">DPMN_121553</name>
</gene>
<protein>
    <submittedName>
        <fullName evidence="1">Uncharacterized protein</fullName>
    </submittedName>
</protein>
<organism evidence="1 2">
    <name type="scientific">Dreissena polymorpha</name>
    <name type="common">Zebra mussel</name>
    <name type="synonym">Mytilus polymorpha</name>
    <dbReference type="NCBI Taxonomy" id="45954"/>
    <lineage>
        <taxon>Eukaryota</taxon>
        <taxon>Metazoa</taxon>
        <taxon>Spiralia</taxon>
        <taxon>Lophotrochozoa</taxon>
        <taxon>Mollusca</taxon>
        <taxon>Bivalvia</taxon>
        <taxon>Autobranchia</taxon>
        <taxon>Heteroconchia</taxon>
        <taxon>Euheterodonta</taxon>
        <taxon>Imparidentia</taxon>
        <taxon>Neoheterodontei</taxon>
        <taxon>Myida</taxon>
        <taxon>Dreissenoidea</taxon>
        <taxon>Dreissenidae</taxon>
        <taxon>Dreissena</taxon>
    </lineage>
</organism>
<dbReference type="EMBL" id="JAIWYP010000005">
    <property type="protein sequence ID" value="KAH3819809.1"/>
    <property type="molecule type" value="Genomic_DNA"/>
</dbReference>
<dbReference type="AlphaFoldDB" id="A0A9D4GQQ6"/>
<sequence length="104" mass="11832">MSLGPYKVRLSVDAVSTLNCMLDPFLYVLWFKECKLELLKMFSFLGKSVKEKAKILQNEVFDIVPYETNALNRNITRRFEGTCGVNMNDTGGQNNPAFIDETSL</sequence>
<evidence type="ECO:0000313" key="2">
    <source>
        <dbReference type="Proteomes" id="UP000828390"/>
    </source>
</evidence>